<evidence type="ECO:0000313" key="2">
    <source>
        <dbReference type="EMBL" id="MBK5176049.1"/>
    </source>
</evidence>
<accession>A0A9D7AHI3</accession>
<dbReference type="Proteomes" id="UP000807542">
    <property type="component" value="Unassembled WGS sequence"/>
</dbReference>
<proteinExistence type="predicted"/>
<evidence type="ECO:0000313" key="4">
    <source>
        <dbReference type="Proteomes" id="UP001296969"/>
    </source>
</evidence>
<reference evidence="2 4" key="1">
    <citation type="submission" date="2020-11" db="EMBL/GenBank/DDBJ databases">
        <title>Insectihabitans protaetiae gen. nov. sp. nov. and Insectihabitans allomyrinae sp. nov., isolated from larvae of Protaetia brevitarsis seulensis and Allomyrina dichotoma, respectively.</title>
        <authorList>
            <person name="Lee S.D."/>
            <person name="Byeon Y.-S."/>
            <person name="Kim S.-M."/>
            <person name="Yang H.L."/>
            <person name="Kim I.S."/>
        </authorList>
    </citation>
    <scope>NUCLEOTIDE SEQUENCE</scope>
    <source>
        <strain evidence="2">CWB-B4</strain>
        <strain evidence="1 4">CWB-B43</strain>
    </source>
</reference>
<evidence type="ECO:0000313" key="1">
    <source>
        <dbReference type="EMBL" id="MBK5072740.1"/>
    </source>
</evidence>
<dbReference type="RefSeq" id="WP_140917845.1">
    <property type="nucleotide sequence ID" value="NZ_JABMLK010000002.1"/>
</dbReference>
<name>A0A9D7AHI3_9GAMM</name>
<protein>
    <submittedName>
        <fullName evidence="2">Uncharacterized protein</fullName>
    </submittedName>
</protein>
<organism evidence="2 3">
    <name type="scientific">Limnobaculum xujianqingii</name>
    <dbReference type="NCBI Taxonomy" id="2738837"/>
    <lineage>
        <taxon>Bacteria</taxon>
        <taxon>Pseudomonadati</taxon>
        <taxon>Pseudomonadota</taxon>
        <taxon>Gammaproteobacteria</taxon>
        <taxon>Enterobacterales</taxon>
        <taxon>Budviciaceae</taxon>
        <taxon>Limnobaculum</taxon>
    </lineage>
</organism>
<dbReference type="Proteomes" id="UP001296969">
    <property type="component" value="Unassembled WGS sequence"/>
</dbReference>
<comment type="caution">
    <text evidence="2">The sequence shown here is derived from an EMBL/GenBank/DDBJ whole genome shotgun (WGS) entry which is preliminary data.</text>
</comment>
<dbReference type="EMBL" id="JADRCP010000001">
    <property type="protein sequence ID" value="MBK5176049.1"/>
    <property type="molecule type" value="Genomic_DNA"/>
</dbReference>
<evidence type="ECO:0000313" key="3">
    <source>
        <dbReference type="Proteomes" id="UP000807542"/>
    </source>
</evidence>
<dbReference type="EMBL" id="JADRCQ010000001">
    <property type="protein sequence ID" value="MBK5072740.1"/>
    <property type="molecule type" value="Genomic_DNA"/>
</dbReference>
<dbReference type="OrthoDB" id="6637609at2"/>
<gene>
    <name evidence="2" type="ORF">I2492_06905</name>
    <name evidence="1" type="ORF">I2493_06905</name>
</gene>
<keyword evidence="4" id="KW-1185">Reference proteome</keyword>
<sequence length="78" mass="9200">MNRLEVNGHIVTVFNGNISFEVDILDGFVIYGKGSKYLLAEIRYRRFRLLTEQPFNTFREAVEQLETLTRQLADNYRV</sequence>
<dbReference type="AlphaFoldDB" id="A0A9D7AHI3"/>